<evidence type="ECO:0000313" key="2">
    <source>
        <dbReference type="EMBL" id="GHC55812.1"/>
    </source>
</evidence>
<comment type="caution">
    <text evidence="2">The sequence shown here is derived from an EMBL/GenBank/DDBJ whole genome shotgun (WGS) entry which is preliminary data.</text>
</comment>
<protein>
    <recommendedName>
        <fullName evidence="4">PEP-CTERM sorting domain-containing protein</fullName>
    </recommendedName>
</protein>
<evidence type="ECO:0008006" key="4">
    <source>
        <dbReference type="Google" id="ProtNLM"/>
    </source>
</evidence>
<evidence type="ECO:0000313" key="3">
    <source>
        <dbReference type="Proteomes" id="UP000644507"/>
    </source>
</evidence>
<feature type="signal peptide" evidence="1">
    <location>
        <begin position="1"/>
        <end position="23"/>
    </location>
</feature>
<dbReference type="Proteomes" id="UP000644507">
    <property type="component" value="Unassembled WGS sequence"/>
</dbReference>
<proteinExistence type="predicted"/>
<dbReference type="AlphaFoldDB" id="A0A918WKX8"/>
<accession>A0A918WKX8</accession>
<organism evidence="2 3">
    <name type="scientific">Roseibacillus persicicus</name>
    <dbReference type="NCBI Taxonomy" id="454148"/>
    <lineage>
        <taxon>Bacteria</taxon>
        <taxon>Pseudomonadati</taxon>
        <taxon>Verrucomicrobiota</taxon>
        <taxon>Verrucomicrobiia</taxon>
        <taxon>Verrucomicrobiales</taxon>
        <taxon>Verrucomicrobiaceae</taxon>
        <taxon>Roseibacillus</taxon>
    </lineage>
</organism>
<feature type="chain" id="PRO_5037801673" description="PEP-CTERM sorting domain-containing protein" evidence="1">
    <location>
        <begin position="24"/>
        <end position="311"/>
    </location>
</feature>
<keyword evidence="3" id="KW-1185">Reference proteome</keyword>
<gene>
    <name evidence="2" type="ORF">GCM10007100_23290</name>
</gene>
<reference evidence="2" key="2">
    <citation type="submission" date="2020-09" db="EMBL/GenBank/DDBJ databases">
        <authorList>
            <person name="Sun Q."/>
            <person name="Kim S."/>
        </authorList>
    </citation>
    <scope>NUCLEOTIDE SEQUENCE</scope>
    <source>
        <strain evidence="2">KCTC 12988</strain>
    </source>
</reference>
<reference evidence="2" key="1">
    <citation type="journal article" date="2014" name="Int. J. Syst. Evol. Microbiol.">
        <title>Complete genome sequence of Corynebacterium casei LMG S-19264T (=DSM 44701T), isolated from a smear-ripened cheese.</title>
        <authorList>
            <consortium name="US DOE Joint Genome Institute (JGI-PGF)"/>
            <person name="Walter F."/>
            <person name="Albersmeier A."/>
            <person name="Kalinowski J."/>
            <person name="Ruckert C."/>
        </authorList>
    </citation>
    <scope>NUCLEOTIDE SEQUENCE</scope>
    <source>
        <strain evidence="2">KCTC 12988</strain>
    </source>
</reference>
<dbReference type="EMBL" id="BMXI01000009">
    <property type="protein sequence ID" value="GHC55812.1"/>
    <property type="molecule type" value="Genomic_DNA"/>
</dbReference>
<evidence type="ECO:0000256" key="1">
    <source>
        <dbReference type="SAM" id="SignalP"/>
    </source>
</evidence>
<dbReference type="RefSeq" id="WP_189570137.1">
    <property type="nucleotide sequence ID" value="NZ_BMXI01000009.1"/>
</dbReference>
<sequence>MKMTTLKSVAIAVGLCSSAFGQATSPVVGYTTENLQTGFNLFGVTLHSKPVASGTFESDLTDDDADFAAVLVDAEATYLLEVESGAQAGAVAEISGNTATSLTAGGLVTGAAEYSIREALTLEDVFGTSLTGSFNATAADIVWIPDGLGGFNQYFYSTTGSQFRPTNAPFAVAEPVPVFYPDGMFVEVKSGSPSVTVSGDLKEGATAVSNMQGFNVAANPGPVGVTLGTIGLEATLTGSFNATAADIVWLPDGAGGFNQYFFNSTASVWRPTSSPFSGDSSEVVVPSAFFIERKTPGTTVVANTPSYYAGL</sequence>
<name>A0A918WKX8_9BACT</name>
<keyword evidence="1" id="KW-0732">Signal</keyword>